<sequence>MSGILPCKGCQRNFCQDHMIEHRQELEGDFQRVLSDRDLLYQQICSEISSTDPQAFDYITKWERKTIEKINMIADQARRQVRDVLDEKRLKVKQKYDQLSAELRQRKESSHFFEQDIERLSKTLEQVKLDYEHKDTTNTVTVKARTIDFDDILHITLNATTHVQQNQLFIGGTLLDDKEHQSKLNEFHGTPHQQWELIYKATRDGFAASNFHRRCDGKAIFDTLIHWVTRLTRLLEARVVKLETLKFTFYHEGLVSAN</sequence>
<organism evidence="2 4">
    <name type="scientific">Didymodactylos carnosus</name>
    <dbReference type="NCBI Taxonomy" id="1234261"/>
    <lineage>
        <taxon>Eukaryota</taxon>
        <taxon>Metazoa</taxon>
        <taxon>Spiralia</taxon>
        <taxon>Gnathifera</taxon>
        <taxon>Rotifera</taxon>
        <taxon>Eurotatoria</taxon>
        <taxon>Bdelloidea</taxon>
        <taxon>Philodinida</taxon>
        <taxon>Philodinidae</taxon>
        <taxon>Didymodactylos</taxon>
    </lineage>
</organism>
<evidence type="ECO:0000313" key="2">
    <source>
        <dbReference type="EMBL" id="CAF1171612.1"/>
    </source>
</evidence>
<reference evidence="2" key="1">
    <citation type="submission" date="2021-02" db="EMBL/GenBank/DDBJ databases">
        <authorList>
            <person name="Nowell W R."/>
        </authorList>
    </citation>
    <scope>NUCLEOTIDE SEQUENCE</scope>
</reference>
<evidence type="ECO:0000313" key="4">
    <source>
        <dbReference type="Proteomes" id="UP000663829"/>
    </source>
</evidence>
<dbReference type="AlphaFoldDB" id="A0A814UA23"/>
<gene>
    <name evidence="2" type="ORF">GPM918_LOCUS22217</name>
    <name evidence="3" type="ORF">SRO942_LOCUS22213</name>
</gene>
<proteinExistence type="predicted"/>
<dbReference type="EMBL" id="CAJOBC010007534">
    <property type="protein sequence ID" value="CAF3935455.1"/>
    <property type="molecule type" value="Genomic_DNA"/>
</dbReference>
<dbReference type="Proteomes" id="UP000663829">
    <property type="component" value="Unassembled WGS sequence"/>
</dbReference>
<keyword evidence="1" id="KW-0175">Coiled coil</keyword>
<feature type="coiled-coil region" evidence="1">
    <location>
        <begin position="67"/>
        <end position="102"/>
    </location>
</feature>
<comment type="caution">
    <text evidence="2">The sequence shown here is derived from an EMBL/GenBank/DDBJ whole genome shotgun (WGS) entry which is preliminary data.</text>
</comment>
<accession>A0A814UA23</accession>
<dbReference type="Proteomes" id="UP000681722">
    <property type="component" value="Unassembled WGS sequence"/>
</dbReference>
<dbReference type="EMBL" id="CAJNOQ010007535">
    <property type="protein sequence ID" value="CAF1171612.1"/>
    <property type="molecule type" value="Genomic_DNA"/>
</dbReference>
<keyword evidence="4" id="KW-1185">Reference proteome</keyword>
<evidence type="ECO:0000313" key="3">
    <source>
        <dbReference type="EMBL" id="CAF3935455.1"/>
    </source>
</evidence>
<evidence type="ECO:0000256" key="1">
    <source>
        <dbReference type="SAM" id="Coils"/>
    </source>
</evidence>
<protein>
    <submittedName>
        <fullName evidence="2">Uncharacterized protein</fullName>
    </submittedName>
</protein>
<name>A0A814UA23_9BILA</name>